<evidence type="ECO:0000256" key="2">
    <source>
        <dbReference type="SAM" id="Phobius"/>
    </source>
</evidence>
<feature type="compositionally biased region" description="Low complexity" evidence="1">
    <location>
        <begin position="144"/>
        <end position="181"/>
    </location>
</feature>
<dbReference type="EMBL" id="BOPH01000017">
    <property type="protein sequence ID" value="GIJ66393.1"/>
    <property type="molecule type" value="Genomic_DNA"/>
</dbReference>
<gene>
    <name evidence="3" type="ORF">Voc01_013100</name>
</gene>
<proteinExistence type="predicted"/>
<keyword evidence="2" id="KW-1133">Transmembrane helix</keyword>
<evidence type="ECO:0000256" key="1">
    <source>
        <dbReference type="SAM" id="MobiDB-lite"/>
    </source>
</evidence>
<feature type="compositionally biased region" description="Low complexity" evidence="1">
    <location>
        <begin position="107"/>
        <end position="129"/>
    </location>
</feature>
<dbReference type="RefSeq" id="WP_203926352.1">
    <property type="nucleotide sequence ID" value="NZ_BOPH01000017.1"/>
</dbReference>
<evidence type="ECO:0000313" key="3">
    <source>
        <dbReference type="EMBL" id="GIJ66393.1"/>
    </source>
</evidence>
<sequence length="267" mass="25843">MDFDLPGDRSRTTVPVPPGMALAVATIVAAGVTGLAVAGLTWTLDRPAEIRTGAPPEVAFERSPEPSATGPIDTPGWAEALGLPAPAPVTSGGDPAGAVPAPPVPPGLSGVSGPSGPEETARRAAAARRPVVGPTASVRSTPNAAAAAPTAGTAPAAGSTVAGSAPAVAGSGPVVAGSATAGSGGDGTTDPGAVTDPATGPVTDAAGDPAAGLAAGADAEPTAAETTAPRRRWEPPRRTWHDDEPQPAPAPQWGGPFGDFPRMFPWG</sequence>
<keyword evidence="2" id="KW-0812">Transmembrane</keyword>
<name>A0A8J3ZP17_9ACTN</name>
<accession>A0A8J3ZP17</accession>
<feature type="region of interest" description="Disordered" evidence="1">
    <location>
        <begin position="54"/>
        <end position="267"/>
    </location>
</feature>
<comment type="caution">
    <text evidence="3">The sequence shown here is derived from an EMBL/GenBank/DDBJ whole genome shotgun (WGS) entry which is preliminary data.</text>
</comment>
<organism evidence="3 4">
    <name type="scientific">Virgisporangium ochraceum</name>
    <dbReference type="NCBI Taxonomy" id="65505"/>
    <lineage>
        <taxon>Bacteria</taxon>
        <taxon>Bacillati</taxon>
        <taxon>Actinomycetota</taxon>
        <taxon>Actinomycetes</taxon>
        <taxon>Micromonosporales</taxon>
        <taxon>Micromonosporaceae</taxon>
        <taxon>Virgisporangium</taxon>
    </lineage>
</organism>
<feature type="compositionally biased region" description="Basic and acidic residues" evidence="1">
    <location>
        <begin position="231"/>
        <end position="244"/>
    </location>
</feature>
<feature type="transmembrane region" description="Helical" evidence="2">
    <location>
        <begin position="20"/>
        <end position="42"/>
    </location>
</feature>
<dbReference type="Proteomes" id="UP000635606">
    <property type="component" value="Unassembled WGS sequence"/>
</dbReference>
<keyword evidence="2" id="KW-0472">Membrane</keyword>
<keyword evidence="4" id="KW-1185">Reference proteome</keyword>
<protein>
    <submittedName>
        <fullName evidence="3">Uncharacterized protein</fullName>
    </submittedName>
</protein>
<feature type="compositionally biased region" description="Low complexity" evidence="1">
    <location>
        <begin position="204"/>
        <end position="227"/>
    </location>
</feature>
<reference evidence="3" key="1">
    <citation type="submission" date="2021-01" db="EMBL/GenBank/DDBJ databases">
        <title>Whole genome shotgun sequence of Virgisporangium ochraceum NBRC 16418.</title>
        <authorList>
            <person name="Komaki H."/>
            <person name="Tamura T."/>
        </authorList>
    </citation>
    <scope>NUCLEOTIDE SEQUENCE</scope>
    <source>
        <strain evidence="3">NBRC 16418</strain>
    </source>
</reference>
<evidence type="ECO:0000313" key="4">
    <source>
        <dbReference type="Proteomes" id="UP000635606"/>
    </source>
</evidence>
<dbReference type="AlphaFoldDB" id="A0A8J3ZP17"/>